<evidence type="ECO:0000313" key="1">
    <source>
        <dbReference type="EMBL" id="RGU55366.1"/>
    </source>
</evidence>
<dbReference type="AlphaFoldDB" id="A0A412TNP2"/>
<dbReference type="PROSITE" id="PS51257">
    <property type="entry name" value="PROKAR_LIPOPROTEIN"/>
    <property type="match status" value="1"/>
</dbReference>
<sequence length="489" mass="54769">MKKIYLLLCFVACLLASCLEDKGNDLYIELNDVTIGKIRDTTVEQFTRLKIEPEITTRSGEFKAEDYTYLWYMYTTYGMSSLTSAGTLSLEKNLDTEITCIPGDYSLVFKVMDKETGITYTTEYATSVTVINSYSKGMMALSSEDGEASVTFVNTVGTVTENAYKKVNGEAAGKNPTGIRYITGMISEAEEMIVIMTDDEKGGTVVKPLDMSYVMDFKDMFYIQPEVIKPQSFGTAEISWYEYVNNNGIIYRRENKESGYPKYGVAVKGEYDRIAPFDFFDATGSYVAWFYDQGRERFVYLNCPLDGDVMIELQDMAGAFNPNNVGMQMLWGGAFGSNYKLSNGRMVMEDDAGERWMLSFTSSKVDNQVVFTPLAKLQLTYEGAREAHTFTTAQNANFLYYGYDNKIACVSFSTGNLLNVYEMEGGNVDYIECDQVGNINQMWVGISDGSGTAKSGSIVVLEMSTDGSLKEVTRYKNVCGKVVDFEYKQ</sequence>
<organism evidence="1 2">
    <name type="scientific">Odoribacter splanchnicus</name>
    <dbReference type="NCBI Taxonomy" id="28118"/>
    <lineage>
        <taxon>Bacteria</taxon>
        <taxon>Pseudomonadati</taxon>
        <taxon>Bacteroidota</taxon>
        <taxon>Bacteroidia</taxon>
        <taxon>Bacteroidales</taxon>
        <taxon>Odoribacteraceae</taxon>
        <taxon>Odoribacter</taxon>
    </lineage>
</organism>
<reference evidence="1 2" key="1">
    <citation type="submission" date="2018-08" db="EMBL/GenBank/DDBJ databases">
        <title>A genome reference for cultivated species of the human gut microbiota.</title>
        <authorList>
            <person name="Zou Y."/>
            <person name="Xue W."/>
            <person name="Luo G."/>
        </authorList>
    </citation>
    <scope>NUCLEOTIDE SEQUENCE [LARGE SCALE GENOMIC DNA]</scope>
    <source>
        <strain evidence="1 2">AF16-14</strain>
    </source>
</reference>
<dbReference type="Pfam" id="PF16407">
    <property type="entry name" value="PKD_2"/>
    <property type="match status" value="1"/>
</dbReference>
<gene>
    <name evidence="1" type="ORF">DWW57_12505</name>
</gene>
<dbReference type="EMBL" id="QRYC01000018">
    <property type="protein sequence ID" value="RGU55366.1"/>
    <property type="molecule type" value="Genomic_DNA"/>
</dbReference>
<proteinExistence type="predicted"/>
<dbReference type="Proteomes" id="UP000284243">
    <property type="component" value="Unassembled WGS sequence"/>
</dbReference>
<evidence type="ECO:0000313" key="2">
    <source>
        <dbReference type="Proteomes" id="UP000284243"/>
    </source>
</evidence>
<comment type="caution">
    <text evidence="1">The sequence shown here is derived from an EMBL/GenBank/DDBJ whole genome shotgun (WGS) entry which is preliminary data.</text>
</comment>
<accession>A0A412TNP2</accession>
<protein>
    <submittedName>
        <fullName evidence="1">Uncharacterized protein</fullName>
    </submittedName>
</protein>
<dbReference type="InterPro" id="IPR032183">
    <property type="entry name" value="PKD-like"/>
</dbReference>
<name>A0A412TNP2_9BACT</name>
<dbReference type="RefSeq" id="WP_113028309.1">
    <property type="nucleotide sequence ID" value="NZ_QRYC01000018.1"/>
</dbReference>